<keyword evidence="1 4" id="KW-0808">Transferase</keyword>
<dbReference type="GO" id="GO:0016747">
    <property type="term" value="F:acyltransferase activity, transferring groups other than amino-acyl groups"/>
    <property type="evidence" value="ECO:0007669"/>
    <property type="project" value="InterPro"/>
</dbReference>
<keyword evidence="5" id="KW-1185">Reference proteome</keyword>
<sequence>MMAAGMDPRSSWNRTTPADLERSLFSPGAGGFLAYGEGEEVLGCVGYRPDGEATLTLNKLATRPGSRGQGVGRRLVREVEHAARIGGYERVLLAVSQYNLEVLPFYERLGYRSVDERYAHAHPASPPPVVLVKELADV</sequence>
<name>A0A7C9LRW1_9DEIO</name>
<dbReference type="Pfam" id="PF00583">
    <property type="entry name" value="Acetyltransf_1"/>
    <property type="match status" value="1"/>
</dbReference>
<gene>
    <name evidence="4" type="ORF">GO986_12905</name>
</gene>
<dbReference type="SUPFAM" id="SSF55729">
    <property type="entry name" value="Acyl-CoA N-acyltransferases (Nat)"/>
    <property type="match status" value="1"/>
</dbReference>
<proteinExistence type="predicted"/>
<feature type="domain" description="N-acetyltransferase" evidence="3">
    <location>
        <begin position="1"/>
        <end position="136"/>
    </location>
</feature>
<evidence type="ECO:0000256" key="2">
    <source>
        <dbReference type="ARBA" id="ARBA00023315"/>
    </source>
</evidence>
<organism evidence="4 5">
    <name type="scientific">Deinococcus arboris</name>
    <dbReference type="NCBI Taxonomy" id="2682977"/>
    <lineage>
        <taxon>Bacteria</taxon>
        <taxon>Thermotogati</taxon>
        <taxon>Deinococcota</taxon>
        <taxon>Deinococci</taxon>
        <taxon>Deinococcales</taxon>
        <taxon>Deinococcaceae</taxon>
        <taxon>Deinococcus</taxon>
    </lineage>
</organism>
<dbReference type="Proteomes" id="UP000483286">
    <property type="component" value="Unassembled WGS sequence"/>
</dbReference>
<dbReference type="PROSITE" id="PS51186">
    <property type="entry name" value="GNAT"/>
    <property type="match status" value="1"/>
</dbReference>
<reference evidence="4 5" key="1">
    <citation type="submission" date="2019-12" db="EMBL/GenBank/DDBJ databases">
        <title>Deinococcus sp. HMF7620 Genome sequencing and assembly.</title>
        <authorList>
            <person name="Kang H."/>
            <person name="Kim H."/>
            <person name="Joh K."/>
        </authorList>
    </citation>
    <scope>NUCLEOTIDE SEQUENCE [LARGE SCALE GENOMIC DNA]</scope>
    <source>
        <strain evidence="4 5">HMF7620</strain>
    </source>
</reference>
<dbReference type="CDD" id="cd04301">
    <property type="entry name" value="NAT_SF"/>
    <property type="match status" value="1"/>
</dbReference>
<comment type="caution">
    <text evidence="4">The sequence shown here is derived from an EMBL/GenBank/DDBJ whole genome shotgun (WGS) entry which is preliminary data.</text>
</comment>
<evidence type="ECO:0000256" key="1">
    <source>
        <dbReference type="ARBA" id="ARBA00022679"/>
    </source>
</evidence>
<protein>
    <submittedName>
        <fullName evidence="4">GNAT family N-acetyltransferase</fullName>
    </submittedName>
</protein>
<dbReference type="Gene3D" id="3.40.630.30">
    <property type="match status" value="1"/>
</dbReference>
<evidence type="ECO:0000313" key="5">
    <source>
        <dbReference type="Proteomes" id="UP000483286"/>
    </source>
</evidence>
<dbReference type="AlphaFoldDB" id="A0A7C9LRW1"/>
<dbReference type="PANTHER" id="PTHR43877:SF2">
    <property type="entry name" value="AMINOALKYLPHOSPHONATE N-ACETYLTRANSFERASE-RELATED"/>
    <property type="match status" value="1"/>
</dbReference>
<dbReference type="InterPro" id="IPR016181">
    <property type="entry name" value="Acyl_CoA_acyltransferase"/>
</dbReference>
<keyword evidence="2" id="KW-0012">Acyltransferase</keyword>
<evidence type="ECO:0000259" key="3">
    <source>
        <dbReference type="PROSITE" id="PS51186"/>
    </source>
</evidence>
<dbReference type="InterPro" id="IPR000182">
    <property type="entry name" value="GNAT_dom"/>
</dbReference>
<dbReference type="EMBL" id="WQLB01000017">
    <property type="protein sequence ID" value="MVN87661.1"/>
    <property type="molecule type" value="Genomic_DNA"/>
</dbReference>
<evidence type="ECO:0000313" key="4">
    <source>
        <dbReference type="EMBL" id="MVN87661.1"/>
    </source>
</evidence>
<accession>A0A7C9LRW1</accession>
<dbReference type="PANTHER" id="PTHR43877">
    <property type="entry name" value="AMINOALKYLPHOSPHONATE N-ACETYLTRANSFERASE-RELATED-RELATED"/>
    <property type="match status" value="1"/>
</dbReference>
<dbReference type="InterPro" id="IPR050832">
    <property type="entry name" value="Bact_Acetyltransf"/>
</dbReference>